<accession>A0ABY2XHA4</accession>
<organism evidence="3 4">
    <name type="scientific">Alloalcanivorax gelatiniphagus</name>
    <dbReference type="NCBI Taxonomy" id="1194167"/>
    <lineage>
        <taxon>Bacteria</taxon>
        <taxon>Pseudomonadati</taxon>
        <taxon>Pseudomonadota</taxon>
        <taxon>Gammaproteobacteria</taxon>
        <taxon>Oceanospirillales</taxon>
        <taxon>Alcanivoracaceae</taxon>
        <taxon>Alloalcanivorax</taxon>
    </lineage>
</organism>
<dbReference type="Proteomes" id="UP000739180">
    <property type="component" value="Unassembled WGS sequence"/>
</dbReference>
<reference evidence="3 4" key="1">
    <citation type="submission" date="2019-05" db="EMBL/GenBank/DDBJ databases">
        <title>Genome of Alcanivorax gelatiniphagus, an oil degrading marine bacteria.</title>
        <authorList>
            <person name="Kwon K.K."/>
        </authorList>
    </citation>
    <scope>NUCLEOTIDE SEQUENCE [LARGE SCALE GENOMIC DNA]</scope>
    <source>
        <strain evidence="3 4">MEBiC 08158</strain>
    </source>
</reference>
<dbReference type="Gene3D" id="1.10.260.40">
    <property type="entry name" value="lambda repressor-like DNA-binding domains"/>
    <property type="match status" value="1"/>
</dbReference>
<feature type="region of interest" description="Disordered" evidence="1">
    <location>
        <begin position="82"/>
        <end position="110"/>
    </location>
</feature>
<gene>
    <name evidence="3" type="ORF">FGS76_17345</name>
</gene>
<dbReference type="CDD" id="cd00093">
    <property type="entry name" value="HTH_XRE"/>
    <property type="match status" value="1"/>
</dbReference>
<keyword evidence="4" id="KW-1185">Reference proteome</keyword>
<evidence type="ECO:0000259" key="2">
    <source>
        <dbReference type="PROSITE" id="PS50943"/>
    </source>
</evidence>
<dbReference type="EMBL" id="VCQT01000045">
    <property type="protein sequence ID" value="TMW11064.1"/>
    <property type="molecule type" value="Genomic_DNA"/>
</dbReference>
<dbReference type="InterPro" id="IPR001387">
    <property type="entry name" value="Cro/C1-type_HTH"/>
</dbReference>
<feature type="domain" description="HTH cro/C1-type" evidence="2">
    <location>
        <begin position="22"/>
        <end position="75"/>
    </location>
</feature>
<evidence type="ECO:0000313" key="3">
    <source>
        <dbReference type="EMBL" id="TMW11064.1"/>
    </source>
</evidence>
<dbReference type="PROSITE" id="PS50943">
    <property type="entry name" value="HTH_CROC1"/>
    <property type="match status" value="1"/>
</dbReference>
<evidence type="ECO:0000256" key="1">
    <source>
        <dbReference type="SAM" id="MobiDB-lite"/>
    </source>
</evidence>
<dbReference type="Pfam" id="PF13560">
    <property type="entry name" value="HTH_31"/>
    <property type="match status" value="1"/>
</dbReference>
<dbReference type="InterPro" id="IPR010982">
    <property type="entry name" value="Lambda_DNA-bd_dom_sf"/>
</dbReference>
<dbReference type="SUPFAM" id="SSF47413">
    <property type="entry name" value="lambda repressor-like DNA-binding domains"/>
    <property type="match status" value="1"/>
</dbReference>
<proteinExistence type="predicted"/>
<dbReference type="SMART" id="SM00530">
    <property type="entry name" value="HTH_XRE"/>
    <property type="match status" value="1"/>
</dbReference>
<dbReference type="RefSeq" id="WP_138773900.1">
    <property type="nucleotide sequence ID" value="NZ_JBHSSX010000039.1"/>
</dbReference>
<sequence>MPAPYRPSPAARRALRKLGEDIREARLRRNLSMEIVAERAATSRATLTRLEKGDTAVSVGILAGVLQALGMLPRLADLADSAKDPQGLEISRESLRQRASSPRPRVDKDE</sequence>
<evidence type="ECO:0000313" key="4">
    <source>
        <dbReference type="Proteomes" id="UP000739180"/>
    </source>
</evidence>
<comment type="caution">
    <text evidence="3">The sequence shown here is derived from an EMBL/GenBank/DDBJ whole genome shotgun (WGS) entry which is preliminary data.</text>
</comment>
<name>A0ABY2XHA4_9GAMM</name>
<protein>
    <submittedName>
        <fullName evidence="3">Helix-turn-helix transcriptional regulator</fullName>
    </submittedName>
</protein>